<proteinExistence type="predicted"/>
<organism evidence="1 2">
    <name type="scientific">Prevotella heparinolytica</name>
    <dbReference type="NCBI Taxonomy" id="28113"/>
    <lineage>
        <taxon>Bacteria</taxon>
        <taxon>Pseudomonadati</taxon>
        <taxon>Bacteroidota</taxon>
        <taxon>Bacteroidia</taxon>
        <taxon>Bacteroidales</taxon>
        <taxon>Bacteroidaceae</taxon>
        <taxon>Bacteroides</taxon>
    </lineage>
</organism>
<protein>
    <submittedName>
        <fullName evidence="1">Uncharacterized protein</fullName>
    </submittedName>
</protein>
<gene>
    <name evidence="1" type="ORF">EV202_1213</name>
</gene>
<dbReference type="EMBL" id="SLXB01000021">
    <property type="protein sequence ID" value="TCO89207.1"/>
    <property type="molecule type" value="Genomic_DNA"/>
</dbReference>
<name>A0A4V2SED2_9BACE</name>
<evidence type="ECO:0000313" key="2">
    <source>
        <dbReference type="Proteomes" id="UP000295600"/>
    </source>
</evidence>
<reference evidence="1 2" key="1">
    <citation type="submission" date="2019-03" db="EMBL/GenBank/DDBJ databases">
        <title>Genomic Encyclopedia of Type Strains, Phase IV (KMG-IV): sequencing the most valuable type-strain genomes for metagenomic binning, comparative biology and taxonomic classification.</title>
        <authorList>
            <person name="Goeker M."/>
        </authorList>
    </citation>
    <scope>NUCLEOTIDE SEQUENCE [LARGE SCALE GENOMIC DNA]</scope>
    <source>
        <strain evidence="1 2">DSM 23917</strain>
    </source>
</reference>
<comment type="caution">
    <text evidence="1">The sequence shown here is derived from an EMBL/GenBank/DDBJ whole genome shotgun (WGS) entry which is preliminary data.</text>
</comment>
<evidence type="ECO:0000313" key="1">
    <source>
        <dbReference type="EMBL" id="TCO89207.1"/>
    </source>
</evidence>
<dbReference type="AlphaFoldDB" id="A0A4V2SED2"/>
<accession>A0A4V2SED2</accession>
<dbReference type="Proteomes" id="UP000295600">
    <property type="component" value="Unassembled WGS sequence"/>
</dbReference>
<sequence>MFIQVIVHGKLVGAACSAPCRMAFPPQMSIYGLSDLNPSTYGFPCVTTAKACLRSLLATATTATLPGLPLDRKRSKHALHSELHLSDENAAT</sequence>